<dbReference type="GO" id="GO:0055085">
    <property type="term" value="P:transmembrane transport"/>
    <property type="evidence" value="ECO:0007669"/>
    <property type="project" value="InterPro"/>
</dbReference>
<comment type="caution">
    <text evidence="9">The sequence shown here is derived from an EMBL/GenBank/DDBJ whole genome shotgun (WGS) entry which is preliminary data.</text>
</comment>
<evidence type="ECO:0000256" key="8">
    <source>
        <dbReference type="SAM" id="Phobius"/>
    </source>
</evidence>
<organism evidence="9 10">
    <name type="scientific">Acidaminococcus intestini</name>
    <dbReference type="NCBI Taxonomy" id="187327"/>
    <lineage>
        <taxon>Bacteria</taxon>
        <taxon>Bacillati</taxon>
        <taxon>Bacillota</taxon>
        <taxon>Negativicutes</taxon>
        <taxon>Acidaminococcales</taxon>
        <taxon>Acidaminococcaceae</taxon>
        <taxon>Acidaminococcus</taxon>
    </lineage>
</organism>
<feature type="transmembrane region" description="Helical" evidence="8">
    <location>
        <begin position="103"/>
        <end position="122"/>
    </location>
</feature>
<gene>
    <name evidence="9" type="ORF">KHX13_06000</name>
</gene>
<evidence type="ECO:0000256" key="3">
    <source>
        <dbReference type="ARBA" id="ARBA00022448"/>
    </source>
</evidence>
<dbReference type="Gene3D" id="1.20.1530.20">
    <property type="match status" value="1"/>
</dbReference>
<evidence type="ECO:0000256" key="1">
    <source>
        <dbReference type="ARBA" id="ARBA00004651"/>
    </source>
</evidence>
<keyword evidence="6 8" id="KW-1133">Transmembrane helix</keyword>
<feature type="transmembrane region" description="Helical" evidence="8">
    <location>
        <begin position="257"/>
        <end position="275"/>
    </location>
</feature>
<sequence>MENLIVAFSAVAPLIFFMLVGYGFRKKEKFDDSVISNFNKLIFQILLPVNMLMSVYRSDIKNTLDPKMLFYAIGALLTVYVIGFVSTCAFVKENRKRGAMIQALYRSNFLLLGVPIVENIYGTDHIGMPLLLSAFIIPIYNVLAVFTLETFRGNRHGFHPETILIGIIKNPMIIGAILGFALKLLPPLPPLAVKTLRQLAACTTPVALVVLGASFNFSGAVKEIKEVAFCVVGRLFIAPFLTLGGAILIGIRGIPLASIMAMTITPCAVASFAMAQQMDSDGELAGNALVFTTIFSALTMFLWVYVLKEIGVL</sequence>
<feature type="transmembrane region" description="Helical" evidence="8">
    <location>
        <begin position="6"/>
        <end position="25"/>
    </location>
</feature>
<dbReference type="InterPro" id="IPR038770">
    <property type="entry name" value="Na+/solute_symporter_sf"/>
</dbReference>
<dbReference type="PANTHER" id="PTHR36838">
    <property type="entry name" value="AUXIN EFFLUX CARRIER FAMILY PROTEIN"/>
    <property type="match status" value="1"/>
</dbReference>
<accession>A0A943EKY7</accession>
<feature type="transmembrane region" description="Helical" evidence="8">
    <location>
        <begin position="163"/>
        <end position="184"/>
    </location>
</feature>
<keyword evidence="3" id="KW-0813">Transport</keyword>
<dbReference type="Proteomes" id="UP000754226">
    <property type="component" value="Unassembled WGS sequence"/>
</dbReference>
<dbReference type="RefSeq" id="WP_302014441.1">
    <property type="nucleotide sequence ID" value="NZ_CATWGP010000056.1"/>
</dbReference>
<protein>
    <submittedName>
        <fullName evidence="9">AEC family transporter</fullName>
    </submittedName>
</protein>
<dbReference type="InterPro" id="IPR004776">
    <property type="entry name" value="Mem_transp_PIN-like"/>
</dbReference>
<dbReference type="Pfam" id="PF03547">
    <property type="entry name" value="Mem_trans"/>
    <property type="match status" value="1"/>
</dbReference>
<evidence type="ECO:0000313" key="10">
    <source>
        <dbReference type="Proteomes" id="UP000754226"/>
    </source>
</evidence>
<evidence type="ECO:0000256" key="6">
    <source>
        <dbReference type="ARBA" id="ARBA00022989"/>
    </source>
</evidence>
<dbReference type="AlphaFoldDB" id="A0A943EKY7"/>
<evidence type="ECO:0000256" key="7">
    <source>
        <dbReference type="ARBA" id="ARBA00023136"/>
    </source>
</evidence>
<evidence type="ECO:0000313" key="9">
    <source>
        <dbReference type="EMBL" id="MBS5519869.1"/>
    </source>
</evidence>
<comment type="similarity">
    <text evidence="2">Belongs to the auxin efflux carrier (TC 2.A.69) family.</text>
</comment>
<dbReference type="EMBL" id="JAGZCZ010000005">
    <property type="protein sequence ID" value="MBS5519869.1"/>
    <property type="molecule type" value="Genomic_DNA"/>
</dbReference>
<evidence type="ECO:0000256" key="5">
    <source>
        <dbReference type="ARBA" id="ARBA00022692"/>
    </source>
</evidence>
<evidence type="ECO:0000256" key="2">
    <source>
        <dbReference type="ARBA" id="ARBA00010145"/>
    </source>
</evidence>
<feature type="transmembrane region" description="Helical" evidence="8">
    <location>
        <begin position="68"/>
        <end position="91"/>
    </location>
</feature>
<dbReference type="PANTHER" id="PTHR36838:SF4">
    <property type="entry name" value="AUXIN EFFLUX CARRIER FAMILY PROTEIN"/>
    <property type="match status" value="1"/>
</dbReference>
<keyword evidence="5 8" id="KW-0812">Transmembrane</keyword>
<proteinExistence type="inferred from homology"/>
<name>A0A943EKY7_9FIRM</name>
<keyword evidence="7 8" id="KW-0472">Membrane</keyword>
<feature type="transmembrane region" description="Helical" evidence="8">
    <location>
        <begin position="227"/>
        <end position="251"/>
    </location>
</feature>
<feature type="transmembrane region" description="Helical" evidence="8">
    <location>
        <begin position="128"/>
        <end position="151"/>
    </location>
</feature>
<evidence type="ECO:0000256" key="4">
    <source>
        <dbReference type="ARBA" id="ARBA00022475"/>
    </source>
</evidence>
<keyword evidence="4" id="KW-1003">Cell membrane</keyword>
<feature type="transmembrane region" description="Helical" evidence="8">
    <location>
        <begin position="287"/>
        <end position="306"/>
    </location>
</feature>
<feature type="transmembrane region" description="Helical" evidence="8">
    <location>
        <begin position="37"/>
        <end position="56"/>
    </location>
</feature>
<feature type="transmembrane region" description="Helical" evidence="8">
    <location>
        <begin position="196"/>
        <end position="215"/>
    </location>
</feature>
<reference evidence="9" key="1">
    <citation type="submission" date="2021-02" db="EMBL/GenBank/DDBJ databases">
        <title>Infant gut strain persistence is associated with maternal origin, phylogeny, and functional potential including surface adhesion and iron acquisition.</title>
        <authorList>
            <person name="Lou Y.C."/>
        </authorList>
    </citation>
    <scope>NUCLEOTIDE SEQUENCE</scope>
    <source>
        <strain evidence="9">L3_106_000M1_dasL3_106_000M1_concoct_15</strain>
    </source>
</reference>
<dbReference type="GO" id="GO:0005886">
    <property type="term" value="C:plasma membrane"/>
    <property type="evidence" value="ECO:0007669"/>
    <property type="project" value="UniProtKB-SubCell"/>
</dbReference>
<comment type="subcellular location">
    <subcellularLocation>
        <location evidence="1">Cell membrane</location>
        <topology evidence="1">Multi-pass membrane protein</topology>
    </subcellularLocation>
</comment>